<gene>
    <name evidence="3" type="ORF">AB5J53_15850</name>
</gene>
<dbReference type="InterPro" id="IPR052526">
    <property type="entry name" value="HTH-type_Bedaq_tolerance"/>
</dbReference>
<dbReference type="Gene3D" id="1.10.10.10">
    <property type="entry name" value="Winged helix-like DNA-binding domain superfamily/Winged helix DNA-binding domain"/>
    <property type="match status" value="1"/>
</dbReference>
<dbReference type="PROSITE" id="PS50995">
    <property type="entry name" value="HTH_MARR_2"/>
    <property type="match status" value="1"/>
</dbReference>
<feature type="region of interest" description="Disordered" evidence="1">
    <location>
        <begin position="1"/>
        <end position="41"/>
    </location>
</feature>
<dbReference type="SMART" id="SM00347">
    <property type="entry name" value="HTH_MARR"/>
    <property type="match status" value="1"/>
</dbReference>
<dbReference type="InterPro" id="IPR036388">
    <property type="entry name" value="WH-like_DNA-bd_sf"/>
</dbReference>
<evidence type="ECO:0000259" key="2">
    <source>
        <dbReference type="PROSITE" id="PS50995"/>
    </source>
</evidence>
<dbReference type="GO" id="GO:0003700">
    <property type="term" value="F:DNA-binding transcription factor activity"/>
    <property type="evidence" value="ECO:0007669"/>
    <property type="project" value="InterPro"/>
</dbReference>
<organism evidence="3">
    <name type="scientific">Streptomyces sp. R41</name>
    <dbReference type="NCBI Taxonomy" id="3238632"/>
    <lineage>
        <taxon>Bacteria</taxon>
        <taxon>Bacillati</taxon>
        <taxon>Actinomycetota</taxon>
        <taxon>Actinomycetes</taxon>
        <taxon>Kitasatosporales</taxon>
        <taxon>Streptomycetaceae</taxon>
        <taxon>Streptomyces</taxon>
    </lineage>
</organism>
<sequence length="175" mass="19179">MNENRGARDENNRGARDENNRGARDENNGDTEGVSESAARAARDLRVAFSRLGRRIREVSETEDLTPSQLSALTLLSKSGAATTSGLAATEGVRPQSMAATLAALDQHGLIARSPDPGDGRRQLVTLTEAGRERVEGTRQVRQEWLARAFHDRCTEAEWQTVIEAMAVLERLTRP</sequence>
<evidence type="ECO:0000256" key="1">
    <source>
        <dbReference type="SAM" id="MobiDB-lite"/>
    </source>
</evidence>
<dbReference type="Gene3D" id="1.10.287.100">
    <property type="match status" value="1"/>
</dbReference>
<dbReference type="PANTHER" id="PTHR39515">
    <property type="entry name" value="CONSERVED PROTEIN"/>
    <property type="match status" value="1"/>
</dbReference>
<feature type="domain" description="HTH marR-type" evidence="2">
    <location>
        <begin position="38"/>
        <end position="174"/>
    </location>
</feature>
<dbReference type="InterPro" id="IPR036390">
    <property type="entry name" value="WH_DNA-bd_sf"/>
</dbReference>
<reference evidence="3" key="1">
    <citation type="submission" date="2024-07" db="EMBL/GenBank/DDBJ databases">
        <authorList>
            <person name="Yu S.T."/>
        </authorList>
    </citation>
    <scope>NUCLEOTIDE SEQUENCE</scope>
    <source>
        <strain evidence="3">R41</strain>
    </source>
</reference>
<dbReference type="SUPFAM" id="SSF46785">
    <property type="entry name" value="Winged helix' DNA-binding domain"/>
    <property type="match status" value="1"/>
</dbReference>
<dbReference type="Pfam" id="PF01047">
    <property type="entry name" value="MarR"/>
    <property type="match status" value="1"/>
</dbReference>
<accession>A0AB39RGX1</accession>
<name>A0AB39RGX1_9ACTN</name>
<dbReference type="AlphaFoldDB" id="A0AB39RGX1"/>
<feature type="compositionally biased region" description="Basic and acidic residues" evidence="1">
    <location>
        <begin position="1"/>
        <end position="27"/>
    </location>
</feature>
<evidence type="ECO:0000313" key="3">
    <source>
        <dbReference type="EMBL" id="XDQ53033.1"/>
    </source>
</evidence>
<proteinExistence type="predicted"/>
<protein>
    <submittedName>
        <fullName evidence="3">MarR family winged helix-turn-helix transcriptional regulator</fullName>
    </submittedName>
</protein>
<dbReference type="RefSeq" id="WP_369246298.1">
    <property type="nucleotide sequence ID" value="NZ_CP163443.1"/>
</dbReference>
<dbReference type="PANTHER" id="PTHR39515:SF2">
    <property type="entry name" value="HTH-TYPE TRANSCRIPTIONAL REGULATOR RV0880"/>
    <property type="match status" value="1"/>
</dbReference>
<dbReference type="InterPro" id="IPR000835">
    <property type="entry name" value="HTH_MarR-typ"/>
</dbReference>
<dbReference type="EMBL" id="CP163443">
    <property type="protein sequence ID" value="XDQ53033.1"/>
    <property type="molecule type" value="Genomic_DNA"/>
</dbReference>